<organism evidence="12 13">
    <name type="scientific">Brassica cretica</name>
    <name type="common">Mustard</name>
    <dbReference type="NCBI Taxonomy" id="69181"/>
    <lineage>
        <taxon>Eukaryota</taxon>
        <taxon>Viridiplantae</taxon>
        <taxon>Streptophyta</taxon>
        <taxon>Embryophyta</taxon>
        <taxon>Tracheophyta</taxon>
        <taxon>Spermatophyta</taxon>
        <taxon>Magnoliopsida</taxon>
        <taxon>eudicotyledons</taxon>
        <taxon>Gunneridae</taxon>
        <taxon>Pentapetalae</taxon>
        <taxon>rosids</taxon>
        <taxon>malvids</taxon>
        <taxon>Brassicales</taxon>
        <taxon>Brassicaceae</taxon>
        <taxon>Brassiceae</taxon>
        <taxon>Brassica</taxon>
    </lineage>
</organism>
<evidence type="ECO:0000313" key="12">
    <source>
        <dbReference type="EMBL" id="KAF2543972.1"/>
    </source>
</evidence>
<dbReference type="Gene3D" id="3.40.50.2300">
    <property type="match status" value="1"/>
</dbReference>
<reference evidence="12" key="1">
    <citation type="submission" date="2019-12" db="EMBL/GenBank/DDBJ databases">
        <title>Genome sequencing and annotation of Brassica cretica.</title>
        <authorList>
            <person name="Studholme D.J."/>
            <person name="Sarris P.F."/>
        </authorList>
    </citation>
    <scope>NUCLEOTIDE SEQUENCE</scope>
    <source>
        <strain evidence="12">PFS-001/15</strain>
        <tissue evidence="12">Leaf</tissue>
    </source>
</reference>
<dbReference type="GO" id="GO:0005634">
    <property type="term" value="C:nucleus"/>
    <property type="evidence" value="ECO:0007669"/>
    <property type="project" value="UniProtKB-SubCell"/>
</dbReference>
<keyword evidence="5" id="KW-0804">Transcription</keyword>
<dbReference type="InterPro" id="IPR017930">
    <property type="entry name" value="Myb_dom"/>
</dbReference>
<evidence type="ECO:0000256" key="3">
    <source>
        <dbReference type="ARBA" id="ARBA00023015"/>
    </source>
</evidence>
<dbReference type="InterPro" id="IPR001789">
    <property type="entry name" value="Sig_transdc_resp-reg_receiver"/>
</dbReference>
<evidence type="ECO:0000256" key="2">
    <source>
        <dbReference type="ARBA" id="ARBA00023012"/>
    </source>
</evidence>
<dbReference type="Pfam" id="PF00072">
    <property type="entry name" value="Response_reg"/>
    <property type="match status" value="1"/>
</dbReference>
<evidence type="ECO:0000259" key="10">
    <source>
        <dbReference type="PROSITE" id="PS50110"/>
    </source>
</evidence>
<dbReference type="AlphaFoldDB" id="A0A8S9GJM8"/>
<evidence type="ECO:0008006" key="14">
    <source>
        <dbReference type="Google" id="ProtNLM"/>
    </source>
</evidence>
<dbReference type="PROSITE" id="PS50110">
    <property type="entry name" value="RESPONSE_REGULATORY"/>
    <property type="match status" value="1"/>
</dbReference>
<dbReference type="Gene3D" id="1.10.10.60">
    <property type="entry name" value="Homeodomain-like"/>
    <property type="match status" value="1"/>
</dbReference>
<keyword evidence="3" id="KW-0805">Transcription regulation</keyword>
<accession>A0A8S9GJM8</accession>
<dbReference type="Pfam" id="PF00249">
    <property type="entry name" value="Myb_DNA-binding"/>
    <property type="match status" value="1"/>
</dbReference>
<keyword evidence="6" id="KW-0539">Nucleus</keyword>
<dbReference type="EMBL" id="QGKW02002005">
    <property type="protein sequence ID" value="KAF2543972.1"/>
    <property type="molecule type" value="Genomic_DNA"/>
</dbReference>
<dbReference type="GO" id="GO:0045893">
    <property type="term" value="P:positive regulation of DNA-templated transcription"/>
    <property type="evidence" value="ECO:0007669"/>
    <property type="project" value="InterPro"/>
</dbReference>
<comment type="caution">
    <text evidence="12">The sequence shown here is derived from an EMBL/GenBank/DDBJ whole genome shotgun (WGS) entry which is preliminary data.</text>
</comment>
<feature type="region of interest" description="Disordered" evidence="9">
    <location>
        <begin position="229"/>
        <end position="278"/>
    </location>
</feature>
<evidence type="ECO:0000313" key="13">
    <source>
        <dbReference type="Proteomes" id="UP000712281"/>
    </source>
</evidence>
<dbReference type="GO" id="GO:0003700">
    <property type="term" value="F:DNA-binding transcription factor activity"/>
    <property type="evidence" value="ECO:0007669"/>
    <property type="project" value="InterPro"/>
</dbReference>
<feature type="compositionally biased region" description="Basic and acidic residues" evidence="9">
    <location>
        <begin position="229"/>
        <end position="258"/>
    </location>
</feature>
<evidence type="ECO:0000256" key="6">
    <source>
        <dbReference type="ARBA" id="ARBA00023242"/>
    </source>
</evidence>
<evidence type="ECO:0000256" key="9">
    <source>
        <dbReference type="SAM" id="MobiDB-lite"/>
    </source>
</evidence>
<dbReference type="InterPro" id="IPR001005">
    <property type="entry name" value="SANT/Myb"/>
</dbReference>
<dbReference type="InterPro" id="IPR044825">
    <property type="entry name" value="GLK1/2-like"/>
</dbReference>
<sequence>MVFTSNDISKWENFPKGLRVLLLDCGDGISAAETRSKLESMDYIVTTFTDGTEALSAVIKSLESFHIAIVEVNTSDENESFKFLEAAKDHLPTIMISNDHCITTTMKCIALGAVEFLQKPLSPEKLKNIWQHVVHKAFNDGGTDVSESLKPVKESVVSMLHLDTDMTIDEKDSAPSTPQLKQVSRLLDGGDGQENINFSTEKENVENQDIGESKSVDTTNHDNNVIVKEEKEDGGTGDMKSEKTDSVKFQKKEDETTKHNNKSTGIKNLSGNKPSRKKVDWTQELHKKFVQAVDQLGVDQAIPSRILELMKVDGLTRHNVASHLQKFRMHRRNILPKEDHNHRWIQSRENHRKIQRQYNGFQQQHHPVMAYPVWGLPGVHPPGAVPPLWPPPLQSSGQLPPWHWRPPYPTVNGNAWGCPVVQPVTGTFTTPPATQLDEEMVDQVVKEAISKPWLPLPLGLKPPSAESVLAELSRQGISAVPSSSSSCPINGSRRLR</sequence>
<dbReference type="Proteomes" id="UP000712281">
    <property type="component" value="Unassembled WGS sequence"/>
</dbReference>
<dbReference type="FunFam" id="1.10.10.60:FF:000007">
    <property type="entry name" value="Two-component response regulator"/>
    <property type="match status" value="1"/>
</dbReference>
<dbReference type="PROSITE" id="PS51294">
    <property type="entry name" value="HTH_MYB"/>
    <property type="match status" value="1"/>
</dbReference>
<keyword evidence="4" id="KW-0238">DNA-binding</keyword>
<comment type="subcellular location">
    <subcellularLocation>
        <location evidence="1">Nucleus</location>
    </subcellularLocation>
</comment>
<evidence type="ECO:0000259" key="11">
    <source>
        <dbReference type="PROSITE" id="PS51294"/>
    </source>
</evidence>
<evidence type="ECO:0000256" key="8">
    <source>
        <dbReference type="PROSITE-ProRule" id="PRU00169"/>
    </source>
</evidence>
<dbReference type="InterPro" id="IPR009057">
    <property type="entry name" value="Homeodomain-like_sf"/>
</dbReference>
<comment type="caution">
    <text evidence="8">Lacks conserved residue(s) required for the propagation of feature annotation.</text>
</comment>
<dbReference type="FunFam" id="3.40.50.2300:FF:000206">
    <property type="entry name" value="Two-component response regulator-like APRR2"/>
    <property type="match status" value="1"/>
</dbReference>
<dbReference type="InterPro" id="IPR011006">
    <property type="entry name" value="CheY-like_superfamily"/>
</dbReference>
<dbReference type="PANTHER" id="PTHR31312">
    <property type="entry name" value="TRANSCRIPTION ACTIVATOR GLK1"/>
    <property type="match status" value="1"/>
</dbReference>
<dbReference type="PANTHER" id="PTHR31312:SF4">
    <property type="entry name" value="TWO-COMPONENT RESPONSE REGULATOR-LIKE APRR2"/>
    <property type="match status" value="1"/>
</dbReference>
<dbReference type="NCBIfam" id="TIGR01557">
    <property type="entry name" value="myb_SHAQKYF"/>
    <property type="match status" value="1"/>
</dbReference>
<feature type="domain" description="HTH myb-type" evidence="11">
    <location>
        <begin position="273"/>
        <end position="332"/>
    </location>
</feature>
<proteinExistence type="predicted"/>
<dbReference type="SUPFAM" id="SSF46689">
    <property type="entry name" value="Homeodomain-like"/>
    <property type="match status" value="1"/>
</dbReference>
<dbReference type="GO" id="GO:0000160">
    <property type="term" value="P:phosphorelay signal transduction system"/>
    <property type="evidence" value="ECO:0007669"/>
    <property type="project" value="UniProtKB-KW"/>
</dbReference>
<dbReference type="InterPro" id="IPR006447">
    <property type="entry name" value="Myb_dom_plants"/>
</dbReference>
<dbReference type="SUPFAM" id="SSF52172">
    <property type="entry name" value="CheY-like"/>
    <property type="match status" value="1"/>
</dbReference>
<evidence type="ECO:0000256" key="5">
    <source>
        <dbReference type="ARBA" id="ARBA00023163"/>
    </source>
</evidence>
<protein>
    <recommendedName>
        <fullName evidence="14">Two-component response regulator-like APRR2</fullName>
    </recommendedName>
</protein>
<name>A0A8S9GJM8_BRACR</name>
<feature type="domain" description="Response regulatory" evidence="10">
    <location>
        <begin position="20"/>
        <end position="134"/>
    </location>
</feature>
<comment type="subunit">
    <text evidence="7">Binds the target DNA as a monomer.</text>
</comment>
<keyword evidence="2" id="KW-0902">Two-component regulatory system</keyword>
<evidence type="ECO:0000256" key="4">
    <source>
        <dbReference type="ARBA" id="ARBA00023125"/>
    </source>
</evidence>
<gene>
    <name evidence="12" type="ORF">F2Q68_00029395</name>
</gene>
<feature type="compositionally biased region" description="Polar residues" evidence="9">
    <location>
        <begin position="262"/>
        <end position="273"/>
    </location>
</feature>
<evidence type="ECO:0000256" key="1">
    <source>
        <dbReference type="ARBA" id="ARBA00004123"/>
    </source>
</evidence>
<dbReference type="GO" id="GO:0000976">
    <property type="term" value="F:transcription cis-regulatory region binding"/>
    <property type="evidence" value="ECO:0007669"/>
    <property type="project" value="TreeGrafter"/>
</dbReference>
<evidence type="ECO:0000256" key="7">
    <source>
        <dbReference type="ARBA" id="ARBA00061767"/>
    </source>
</evidence>
<dbReference type="CDD" id="cd17584">
    <property type="entry name" value="REC_typeB_ARR-like"/>
    <property type="match status" value="1"/>
</dbReference>